<protein>
    <recommendedName>
        <fullName evidence="6">Mitochondrial-processing peptidase subunit alpha</fullName>
    </recommendedName>
    <alternativeName>
        <fullName evidence="11">Alpha-MPP</fullName>
    </alternativeName>
    <alternativeName>
        <fullName evidence="12">Inactive zinc metalloprotease alpha</fullName>
    </alternativeName>
</protein>
<accession>A0ABD1F127</accession>
<keyword evidence="7" id="KW-0999">Mitochondrion inner membrane</keyword>
<comment type="function">
    <text evidence="1">Substrate recognition and binding subunit of the essential mitochondrial processing protease (MPP), which cleaves the mitochondrial sequence off newly imported precursors proteins.</text>
</comment>
<name>A0ABD1F127_HYPHA</name>
<feature type="domain" description="Peptidase M16 N-terminal" evidence="14">
    <location>
        <begin position="85"/>
        <end position="234"/>
    </location>
</feature>
<sequence length="539" mass="60955">MALQASKNITSTILHSKNKVWKSPNHFIKRCSSAEWSNLAERPKNKVTDMPPMSEPVKGLPRAVYSNFREENQQSKVTTLANGLRVASENRFGEFCTVGVVIDSGPRYEVAYPSGISHYLEKLAFNSTKYYPDRDEMINKLEKHGGICDSQASRDTFMYAASAYTTGLNDVIQLLAEATLRPQITLEEVEGAKQAIHFELETLLMRPEQETILMDMIHAAAYRDNTLGLPKLCPIQNLEKIDREMLFLYLSQHYTPKRMVIAGVGVEHERLVDTVQKYFVDIKPVWEVESLFGKRPVIEVDKSIAQYTGGLEQEECDIPQFASAGLPVLSHIMIGLEGCSHQDSDFIAMCVLNMMMGGGGSFSAGGPGKGMYTRLYTNVLNRYHWMYSATAYNHAYNDTGLFCIHASAPPNYMRDMVEVIVKELVNMTCHVGDQELRRAKTQLQSMLLMNLESRPVMFEDIGRQVLARGHRKRPEYFIKEIEKITQDDIIRVAKRLLMSQPSVAARGDLRKMPSLEYIQAGLIDSEGKMPSGRKLSLWR</sequence>
<evidence type="ECO:0000256" key="3">
    <source>
        <dbReference type="ARBA" id="ARBA00004305"/>
    </source>
</evidence>
<evidence type="ECO:0000256" key="4">
    <source>
        <dbReference type="ARBA" id="ARBA00007261"/>
    </source>
</evidence>
<dbReference type="FunFam" id="3.30.830.10:FF:000010">
    <property type="entry name" value="Mitochondrial-processing peptidase alpha subunit, mitochondrial"/>
    <property type="match status" value="1"/>
</dbReference>
<keyword evidence="9" id="KW-0496">Mitochondrion</keyword>
<evidence type="ECO:0000256" key="12">
    <source>
        <dbReference type="ARBA" id="ARBA00032315"/>
    </source>
</evidence>
<dbReference type="InterPro" id="IPR007863">
    <property type="entry name" value="Peptidase_M16_C"/>
</dbReference>
<evidence type="ECO:0000259" key="15">
    <source>
        <dbReference type="Pfam" id="PF05193"/>
    </source>
</evidence>
<dbReference type="InterPro" id="IPR011249">
    <property type="entry name" value="Metalloenz_LuxS/M16"/>
</dbReference>
<evidence type="ECO:0000256" key="5">
    <source>
        <dbReference type="ARBA" id="ARBA00011587"/>
    </source>
</evidence>
<comment type="similarity">
    <text evidence="4 13">Belongs to the peptidase M16 family.</text>
</comment>
<evidence type="ECO:0000256" key="9">
    <source>
        <dbReference type="ARBA" id="ARBA00023128"/>
    </source>
</evidence>
<comment type="subcellular location">
    <subcellularLocation>
        <location evidence="2">Mitochondrion inner membrane</location>
    </subcellularLocation>
    <subcellularLocation>
        <location evidence="3">Mitochondrion matrix</location>
    </subcellularLocation>
</comment>
<evidence type="ECO:0000256" key="13">
    <source>
        <dbReference type="RuleBase" id="RU004447"/>
    </source>
</evidence>
<dbReference type="GO" id="GO:0005743">
    <property type="term" value="C:mitochondrial inner membrane"/>
    <property type="evidence" value="ECO:0007669"/>
    <property type="project" value="UniProtKB-SubCell"/>
</dbReference>
<dbReference type="InterPro" id="IPR050361">
    <property type="entry name" value="MPP/UQCRC_Complex"/>
</dbReference>
<dbReference type="AlphaFoldDB" id="A0ABD1F127"/>
<dbReference type="Proteomes" id="UP001566132">
    <property type="component" value="Unassembled WGS sequence"/>
</dbReference>
<dbReference type="Pfam" id="PF00675">
    <property type="entry name" value="Peptidase_M16"/>
    <property type="match status" value="1"/>
</dbReference>
<dbReference type="InterPro" id="IPR001431">
    <property type="entry name" value="Pept_M16_Zn_BS"/>
</dbReference>
<reference evidence="16 17" key="1">
    <citation type="submission" date="2024-05" db="EMBL/GenBank/DDBJ databases">
        <title>Genetic variation in Jamaican populations of the coffee berry borer (Hypothenemus hampei).</title>
        <authorList>
            <person name="Errbii M."/>
            <person name="Myrie A."/>
        </authorList>
    </citation>
    <scope>NUCLEOTIDE SEQUENCE [LARGE SCALE GENOMIC DNA]</scope>
    <source>
        <strain evidence="16">JA-Hopewell-2020-01-JO</strain>
        <tissue evidence="16">Whole body</tissue>
    </source>
</reference>
<dbReference type="FunFam" id="3.30.830.10:FF:000014">
    <property type="entry name" value="Mitochondrial-processing peptidase alpha subunit, mitochondrial"/>
    <property type="match status" value="1"/>
</dbReference>
<evidence type="ECO:0000259" key="14">
    <source>
        <dbReference type="Pfam" id="PF00675"/>
    </source>
</evidence>
<dbReference type="PANTHER" id="PTHR11851:SF49">
    <property type="entry name" value="MITOCHONDRIAL-PROCESSING PEPTIDASE SUBUNIT ALPHA"/>
    <property type="match status" value="1"/>
</dbReference>
<dbReference type="Pfam" id="PF05193">
    <property type="entry name" value="Peptidase_M16_C"/>
    <property type="match status" value="1"/>
</dbReference>
<dbReference type="GO" id="GO:0051604">
    <property type="term" value="P:protein maturation"/>
    <property type="evidence" value="ECO:0007669"/>
    <property type="project" value="UniProtKB-ARBA"/>
</dbReference>
<dbReference type="GO" id="GO:0006508">
    <property type="term" value="P:proteolysis"/>
    <property type="evidence" value="ECO:0007669"/>
    <property type="project" value="UniProtKB-ARBA"/>
</dbReference>
<evidence type="ECO:0000256" key="11">
    <source>
        <dbReference type="ARBA" id="ARBA00030006"/>
    </source>
</evidence>
<evidence type="ECO:0000256" key="7">
    <source>
        <dbReference type="ARBA" id="ARBA00022792"/>
    </source>
</evidence>
<evidence type="ECO:0000256" key="10">
    <source>
        <dbReference type="ARBA" id="ARBA00023136"/>
    </source>
</evidence>
<dbReference type="PROSITE" id="PS00143">
    <property type="entry name" value="INSULINASE"/>
    <property type="match status" value="1"/>
</dbReference>
<evidence type="ECO:0000256" key="2">
    <source>
        <dbReference type="ARBA" id="ARBA00004273"/>
    </source>
</evidence>
<organism evidence="16 17">
    <name type="scientific">Hypothenemus hampei</name>
    <name type="common">Coffee berry borer</name>
    <dbReference type="NCBI Taxonomy" id="57062"/>
    <lineage>
        <taxon>Eukaryota</taxon>
        <taxon>Metazoa</taxon>
        <taxon>Ecdysozoa</taxon>
        <taxon>Arthropoda</taxon>
        <taxon>Hexapoda</taxon>
        <taxon>Insecta</taxon>
        <taxon>Pterygota</taxon>
        <taxon>Neoptera</taxon>
        <taxon>Endopterygota</taxon>
        <taxon>Coleoptera</taxon>
        <taxon>Polyphaga</taxon>
        <taxon>Cucujiformia</taxon>
        <taxon>Curculionidae</taxon>
        <taxon>Scolytinae</taxon>
        <taxon>Hypothenemus</taxon>
    </lineage>
</organism>
<comment type="caution">
    <text evidence="16">The sequence shown here is derived from an EMBL/GenBank/DDBJ whole genome shotgun (WGS) entry which is preliminary data.</text>
</comment>
<evidence type="ECO:0000256" key="8">
    <source>
        <dbReference type="ARBA" id="ARBA00022946"/>
    </source>
</evidence>
<evidence type="ECO:0000313" key="17">
    <source>
        <dbReference type="Proteomes" id="UP001566132"/>
    </source>
</evidence>
<evidence type="ECO:0000313" key="16">
    <source>
        <dbReference type="EMBL" id="KAL1508936.1"/>
    </source>
</evidence>
<dbReference type="InterPro" id="IPR011765">
    <property type="entry name" value="Pept_M16_N"/>
</dbReference>
<gene>
    <name evidence="16" type="ORF">ABEB36_003752</name>
</gene>
<dbReference type="SUPFAM" id="SSF63411">
    <property type="entry name" value="LuxS/MPP-like metallohydrolase"/>
    <property type="match status" value="2"/>
</dbReference>
<evidence type="ECO:0000256" key="6">
    <source>
        <dbReference type="ARBA" id="ARBA00016741"/>
    </source>
</evidence>
<keyword evidence="10" id="KW-0472">Membrane</keyword>
<keyword evidence="17" id="KW-1185">Reference proteome</keyword>
<keyword evidence="8" id="KW-0809">Transit peptide</keyword>
<proteinExistence type="inferred from homology"/>
<feature type="domain" description="Peptidase M16 C-terminal" evidence="15">
    <location>
        <begin position="240"/>
        <end position="443"/>
    </location>
</feature>
<dbReference type="Gene3D" id="3.30.830.10">
    <property type="entry name" value="Metalloenzyme, LuxS/M16 peptidase-like"/>
    <property type="match status" value="2"/>
</dbReference>
<evidence type="ECO:0000256" key="1">
    <source>
        <dbReference type="ARBA" id="ARBA00002123"/>
    </source>
</evidence>
<dbReference type="PANTHER" id="PTHR11851">
    <property type="entry name" value="METALLOPROTEASE"/>
    <property type="match status" value="1"/>
</dbReference>
<comment type="subunit">
    <text evidence="5">Heterodimer of PMPCA (alpha) and PMPCB (beta) subunits, forming the mitochondrial processing protease (MPP) in which PMPCA is involved in substrate recognition and binding and PMPCB is the catalytic subunit.</text>
</comment>
<dbReference type="GO" id="GO:0005759">
    <property type="term" value="C:mitochondrial matrix"/>
    <property type="evidence" value="ECO:0007669"/>
    <property type="project" value="UniProtKB-SubCell"/>
</dbReference>
<dbReference type="EMBL" id="JBDJPC010000003">
    <property type="protein sequence ID" value="KAL1508936.1"/>
    <property type="molecule type" value="Genomic_DNA"/>
</dbReference>